<keyword evidence="7" id="KW-1185">Reference proteome</keyword>
<feature type="region of interest" description="Disordered" evidence="5">
    <location>
        <begin position="467"/>
        <end position="493"/>
    </location>
</feature>
<dbReference type="Gene3D" id="3.90.550.10">
    <property type="entry name" value="Spore Coat Polysaccharide Biosynthesis Protein SpsA, Chain A"/>
    <property type="match status" value="1"/>
</dbReference>
<protein>
    <submittedName>
        <fullName evidence="6">Uncharacterized protein</fullName>
    </submittedName>
</protein>
<organism evidence="6 7">
    <name type="scientific">Sphagnum jensenii</name>
    <dbReference type="NCBI Taxonomy" id="128206"/>
    <lineage>
        <taxon>Eukaryota</taxon>
        <taxon>Viridiplantae</taxon>
        <taxon>Streptophyta</taxon>
        <taxon>Embryophyta</taxon>
        <taxon>Bryophyta</taxon>
        <taxon>Sphagnophytina</taxon>
        <taxon>Sphagnopsida</taxon>
        <taxon>Sphagnales</taxon>
        <taxon>Sphagnaceae</taxon>
        <taxon>Sphagnum</taxon>
    </lineage>
</organism>
<comment type="similarity">
    <text evidence="2">Belongs to the glycosyltransferase 34 family.</text>
</comment>
<evidence type="ECO:0000256" key="2">
    <source>
        <dbReference type="ARBA" id="ARBA00005664"/>
    </source>
</evidence>
<proteinExistence type="inferred from homology"/>
<keyword evidence="4" id="KW-0808">Transferase</keyword>
<evidence type="ECO:0000313" key="6">
    <source>
        <dbReference type="EMBL" id="CAK9273742.1"/>
    </source>
</evidence>
<comment type="subcellular location">
    <subcellularLocation>
        <location evidence="1">Golgi apparatus membrane</location>
        <topology evidence="1">Single-pass type II membrane protein</topology>
    </subcellularLocation>
</comment>
<feature type="region of interest" description="Disordered" evidence="5">
    <location>
        <begin position="103"/>
        <end position="132"/>
    </location>
</feature>
<evidence type="ECO:0000256" key="4">
    <source>
        <dbReference type="ARBA" id="ARBA00022679"/>
    </source>
</evidence>
<dbReference type="InterPro" id="IPR008630">
    <property type="entry name" value="Glyco_trans_34"/>
</dbReference>
<dbReference type="PANTHER" id="PTHR31311:SF44">
    <property type="entry name" value="GLYCOSYLTRANSFERASE 2-RELATED"/>
    <property type="match status" value="1"/>
</dbReference>
<gene>
    <name evidence="6" type="ORF">CSSPJE1EN1_LOCUS19220</name>
</gene>
<evidence type="ECO:0000256" key="1">
    <source>
        <dbReference type="ARBA" id="ARBA00004323"/>
    </source>
</evidence>
<accession>A0ABP0X3S1</accession>
<dbReference type="PANTHER" id="PTHR31311">
    <property type="entry name" value="XYLOGLUCAN 6-XYLOSYLTRANSFERASE 5-RELATED-RELATED"/>
    <property type="match status" value="1"/>
</dbReference>
<evidence type="ECO:0000256" key="5">
    <source>
        <dbReference type="SAM" id="MobiDB-lite"/>
    </source>
</evidence>
<dbReference type="Pfam" id="PF05637">
    <property type="entry name" value="Glyco_transf_34"/>
    <property type="match status" value="1"/>
</dbReference>
<reference evidence="6" key="1">
    <citation type="submission" date="2024-02" db="EMBL/GenBank/DDBJ databases">
        <authorList>
            <consortium name="ELIXIR-Norway"/>
            <consortium name="Elixir Norway"/>
        </authorList>
    </citation>
    <scope>NUCLEOTIDE SEQUENCE</scope>
</reference>
<sequence>MQMLQRLLSSPKGRRVQRALNNMKITVMCGFMTILVLRGTIGAGYFGTPAQDYEEIRAHLQSSFRGSSVHPIRALAEIQEEKPSFKSGSAGVDLVMSVTATDDIQDDDEEDDEAATTNVSNADPAGVSDWDEQRGQWKKLQQNPNISSTTVDAAAAARRETMLPLRSMMLVTGSSSKPHKQCENAIGDHYLLKSFKNKMDYCRLHGIEMFYNTATLDRQMTGSWSKLPLLRNLMLGHPEVEWLWWMDNDAMFTDMSFRIPLEEKYQNYNLVLYGFNDSVYVNKSRTGLHTGSFLIRNCQWSLDLLDAWSRMGPEGSITEKAGESLTQSLVGRPQKSEADDDQSALVYLLITQTAKWAEKAFLENTYFLHGYWTEWVDKFEEMMMMEKSYRPGSLGGDDEEEQQQKQQRQHRWPLVTNFVGCNLCSESAADYPVKQCVKQMEKAFNFGDNQILDIYGFQHKSLERPDVLSTKTNGNSDHPTKEKLEAGGGSSNA</sequence>
<evidence type="ECO:0000313" key="7">
    <source>
        <dbReference type="Proteomes" id="UP001497444"/>
    </source>
</evidence>
<name>A0ABP0X3S1_9BRYO</name>
<evidence type="ECO:0000256" key="3">
    <source>
        <dbReference type="ARBA" id="ARBA00022676"/>
    </source>
</evidence>
<feature type="region of interest" description="Disordered" evidence="5">
    <location>
        <begin position="390"/>
        <end position="409"/>
    </location>
</feature>
<keyword evidence="3" id="KW-0328">Glycosyltransferase</keyword>
<dbReference type="EMBL" id="OZ020100">
    <property type="protein sequence ID" value="CAK9273742.1"/>
    <property type="molecule type" value="Genomic_DNA"/>
</dbReference>
<feature type="compositionally biased region" description="Acidic residues" evidence="5">
    <location>
        <begin position="103"/>
        <end position="114"/>
    </location>
</feature>
<dbReference type="Proteomes" id="UP001497444">
    <property type="component" value="Chromosome 5"/>
</dbReference>
<dbReference type="InterPro" id="IPR029044">
    <property type="entry name" value="Nucleotide-diphossugar_trans"/>
</dbReference>